<dbReference type="PANTHER" id="PTHR11465:SF23">
    <property type="entry name" value="CATALASE-2"/>
    <property type="match status" value="1"/>
</dbReference>
<evidence type="ECO:0000256" key="12">
    <source>
        <dbReference type="ARBA" id="ARBA00023015"/>
    </source>
</evidence>
<keyword evidence="23" id="KW-1185">Reference proteome</keyword>
<evidence type="ECO:0000256" key="8">
    <source>
        <dbReference type="ARBA" id="ARBA00022617"/>
    </source>
</evidence>
<feature type="non-terminal residue" evidence="22">
    <location>
        <position position="1"/>
    </location>
</feature>
<dbReference type="GO" id="GO:0042744">
    <property type="term" value="P:hydrogen peroxide catabolic process"/>
    <property type="evidence" value="ECO:0007669"/>
    <property type="project" value="UniProtKB-KW"/>
</dbReference>
<keyword evidence="11" id="KW-0408">Iron</keyword>
<evidence type="ECO:0000256" key="17">
    <source>
        <dbReference type="ARBA" id="ARBA00023324"/>
    </source>
</evidence>
<feature type="domain" description="PB1" evidence="21">
    <location>
        <begin position="1407"/>
        <end position="1490"/>
    </location>
</feature>
<evidence type="ECO:0000256" key="2">
    <source>
        <dbReference type="ARBA" id="ARBA00003918"/>
    </source>
</evidence>
<dbReference type="PROSITE" id="PS00438">
    <property type="entry name" value="CATALASE_2"/>
    <property type="match status" value="1"/>
</dbReference>
<dbReference type="PROSITE" id="PS51519">
    <property type="entry name" value="RWP_RK"/>
    <property type="match status" value="1"/>
</dbReference>
<dbReference type="GO" id="GO:0046872">
    <property type="term" value="F:metal ion binding"/>
    <property type="evidence" value="ECO:0007669"/>
    <property type="project" value="UniProtKB-KW"/>
</dbReference>
<dbReference type="GO" id="GO:0020037">
    <property type="term" value="F:heme binding"/>
    <property type="evidence" value="ECO:0007669"/>
    <property type="project" value="InterPro"/>
</dbReference>
<evidence type="ECO:0000256" key="7">
    <source>
        <dbReference type="ARBA" id="ARBA00022559"/>
    </source>
</evidence>
<keyword evidence="12" id="KW-0805">Transcription regulation</keyword>
<evidence type="ECO:0000256" key="18">
    <source>
        <dbReference type="ARBA" id="ARBA00049254"/>
    </source>
</evidence>
<comment type="similarity">
    <text evidence="4">Belongs to the catalase family.</text>
</comment>
<evidence type="ECO:0000256" key="13">
    <source>
        <dbReference type="ARBA" id="ARBA00023125"/>
    </source>
</evidence>
<dbReference type="GO" id="GO:0042542">
    <property type="term" value="P:response to hydrogen peroxide"/>
    <property type="evidence" value="ECO:0007669"/>
    <property type="project" value="TreeGrafter"/>
</dbReference>
<keyword evidence="9" id="KW-0479">Metal-binding</keyword>
<dbReference type="SMART" id="SM00666">
    <property type="entry name" value="PB1"/>
    <property type="match status" value="1"/>
</dbReference>
<evidence type="ECO:0000256" key="10">
    <source>
        <dbReference type="ARBA" id="ARBA00023002"/>
    </source>
</evidence>
<feature type="region of interest" description="Disordered" evidence="19">
    <location>
        <begin position="1281"/>
        <end position="1351"/>
    </location>
</feature>
<comment type="caution">
    <text evidence="22">The sequence shown here is derived from an EMBL/GenBank/DDBJ whole genome shotgun (WGS) entry which is preliminary data.</text>
</comment>
<evidence type="ECO:0000256" key="9">
    <source>
        <dbReference type="ARBA" id="ARBA00022723"/>
    </source>
</evidence>
<evidence type="ECO:0000256" key="19">
    <source>
        <dbReference type="SAM" id="MobiDB-lite"/>
    </source>
</evidence>
<dbReference type="CDD" id="cd06407">
    <property type="entry name" value="PB1_NLP"/>
    <property type="match status" value="1"/>
</dbReference>
<comment type="catalytic activity">
    <reaction evidence="18">
        <text>2 H2O2 = O2 + 2 H2O</text>
        <dbReference type="Rhea" id="RHEA:20309"/>
        <dbReference type="ChEBI" id="CHEBI:15377"/>
        <dbReference type="ChEBI" id="CHEBI:15379"/>
        <dbReference type="ChEBI" id="CHEBI:16240"/>
        <dbReference type="EC" id="1.11.1.6"/>
    </reaction>
</comment>
<evidence type="ECO:0000259" key="21">
    <source>
        <dbReference type="PROSITE" id="PS51745"/>
    </source>
</evidence>
<comment type="subunit">
    <text evidence="5">Homodimers and heterodimers.</text>
</comment>
<evidence type="ECO:0000256" key="3">
    <source>
        <dbReference type="ARBA" id="ARBA00004275"/>
    </source>
</evidence>
<sequence length="1504" mass="169801">MDPYRHRPSSGYNSPFWTTNSGAPVWNNNSSLTVGPRGPILLEDYHLVEKLANFDRERIPERVVHARGASAKGFFEVTHDITHLTCADFLRAPGVQTPVIVRFSTVIHERGSPETLRDPRGFAVKFYTREGNFDLVGNNFPVFFIRDGMKFPDMVHALKPNPKSHIQENWRVLDFFSHHPESLNMFTFLFDDIGIPQDYRHMDGSGVNTYTLINKAGKAHYVKFHWRPTCGVKSLLEEDAIRVGGSNHSHATQDLYDSIAAGNYPEWKLFIQTIDPDHEDRYDFDPLDVTKTWPEDILPLQPVGRMVLNKNIDNFFAENEQLAFCPAIIVPGVYYSDDKLLQTRIFSYADTQRHRLGPNYLQLPANAPKCAHHNNHHEGFMNFMHRDEEVNYFPSRFDPARHAEKYPHPPAVCTGRRERCVIEKENNFKEPGERYRSWTPDKQERFIRRWVDALSDTRVTHEIRSIWVSYWSQADRSLGQKLASRLNGLWDFRLAPQNSATGSSSFSSNFKIVFSSSSSWPFQEQCSNIEYPPGNLLESFKFVSLLRWLTCLSIEYTEYVSHHIQQGISKSVLPSSEHIGICGEFCFMEDCMLSPATMLDAPAEAAMDLDYMDGLLLEGCWLETAEGTEFLHPSTASFGGNLDPLIAWPATDMNGDFHMSQITRANQEEPRRILTDEASMGRGRVDMEQEGCSGQSENHGFEGSELCRRLWIGPGDHLGSASSVMEKLIRAVGYIKDFVRDKDVLVQVWVPINRGGRSVLITNDLPFSQNSSCTRLTKYRDVSVKYEFTADDDSKNALGLPGRVFSRKVPEWTPDVRFFRSDEYPRVNHAHEHDVRGTVALPIFEQGSKNCLGVIEVVMVTQQIKYGSELESVCKALEAVKLRSSDVIGHPDKKQVFNRSNEAVLLEIQNTLKSACETHGLPLAQTWASCIQQNREGCRHSDENYSCCVSTVDRACFVADPRVQEFHEACSEHHLLKGEGIVGMAFKSNEPCFSSDITSFCNTEYPLSHHAKLFGLHAAVAIRLRCIYISKTDFVLEFFLPVDCIDPEEQRVLLTSLSTIIQRSCRSLRLVNDKECREENMQQSCRRSKVEHHQLEMSHPTNSLLTSSVQNIQQQSGFVSLFQDGKTSEILSSSGYQHHELNYNLNGVVEDSEECATVGNSCFSDTGLGRTGEKRRTKVDKTITLQVLRQYFAGSLKDAAKSIGVCPTTLKRICRQHGIKRWPSRKIKKVGHSLQKLQLVIDSVEGASGAFQIGSLYSNFQDLASPNLSGSGSGPVLSAKMGDCMKTSSNPNEVGMSNLQGGGASKSPSSSCSQSSSSNQCFSSRSHKNVGHWNKGGSEDQMGGGENPCDGELKRVKSEVEIHVSIMEGSNIPRRSQSCKSLCKHPATECLVHKAKEGDGMAERVEVQKVKVSYGEEKIRFRVHSQWRYEELLNEVGKRFSISDMTKFDLKYLDDESEWVLLTSDTDLQECFHVYKSCRIQTIRLLVQESRRHKRNCVASGGFS</sequence>
<feature type="domain" description="RWP-RK" evidence="20">
    <location>
        <begin position="1164"/>
        <end position="1250"/>
    </location>
</feature>
<dbReference type="InterPro" id="IPR024708">
    <property type="entry name" value="Catalase_AS"/>
</dbReference>
<dbReference type="FunFam" id="2.40.180.10:FF:000002">
    <property type="entry name" value="Catalase"/>
    <property type="match status" value="1"/>
</dbReference>
<dbReference type="InterPro" id="IPR034891">
    <property type="entry name" value="PB1_NLP"/>
</dbReference>
<reference evidence="22 23" key="1">
    <citation type="journal article" date="2021" name="Hortic Res">
        <title>The domestication of Cucurbita argyrosperma as revealed by the genome of its wild relative.</title>
        <authorList>
            <person name="Barrera-Redondo J."/>
            <person name="Sanchez-de la Vega G."/>
            <person name="Aguirre-Liguori J.A."/>
            <person name="Castellanos-Morales G."/>
            <person name="Gutierrez-Guerrero Y.T."/>
            <person name="Aguirre-Dugua X."/>
            <person name="Aguirre-Planter E."/>
            <person name="Tenaillon M.I."/>
            <person name="Lira-Saade R."/>
            <person name="Eguiarte L.E."/>
        </authorList>
    </citation>
    <scope>NUCLEOTIDE SEQUENCE [LARGE SCALE GENOMIC DNA]</scope>
    <source>
        <strain evidence="22">JBR-2021</strain>
    </source>
</reference>
<gene>
    <name evidence="22" type="primary">CAT1-2</name>
    <name evidence="22" type="ORF">SDJN03_13566</name>
</gene>
<feature type="compositionally biased region" description="Polar residues" evidence="19">
    <location>
        <begin position="1286"/>
        <end position="1299"/>
    </location>
</feature>
<comment type="function">
    <text evidence="2">Occurs in almost all aerobically respiring organisms and serves to protect cells from the toxic effects of hydrogen peroxide.</text>
</comment>
<dbReference type="EMBL" id="JAGKQH010000009">
    <property type="protein sequence ID" value="KAG6591220.1"/>
    <property type="molecule type" value="Genomic_DNA"/>
</dbReference>
<dbReference type="PANTHER" id="PTHR11465">
    <property type="entry name" value="CATALASE"/>
    <property type="match status" value="1"/>
</dbReference>
<dbReference type="InterPro" id="IPR010582">
    <property type="entry name" value="Catalase_immune_responsive"/>
</dbReference>
<dbReference type="Pfam" id="PF02042">
    <property type="entry name" value="RWP-RK"/>
    <property type="match status" value="1"/>
</dbReference>
<dbReference type="InterPro" id="IPR003035">
    <property type="entry name" value="RWP-RK_dom"/>
</dbReference>
<evidence type="ECO:0000256" key="14">
    <source>
        <dbReference type="ARBA" id="ARBA00023140"/>
    </source>
</evidence>
<evidence type="ECO:0000256" key="1">
    <source>
        <dbReference type="ARBA" id="ARBA00001971"/>
    </source>
</evidence>
<feature type="compositionally biased region" description="Low complexity" evidence="19">
    <location>
        <begin position="1305"/>
        <end position="1324"/>
    </location>
</feature>
<dbReference type="PROSITE" id="PS00437">
    <property type="entry name" value="CATALASE_1"/>
    <property type="match status" value="1"/>
</dbReference>
<comment type="subcellular location">
    <subcellularLocation>
        <location evidence="3">Peroxisome</location>
    </subcellularLocation>
</comment>
<accession>A0AAV6N2Y8</accession>
<keyword evidence="13" id="KW-0238">DNA-binding</keyword>
<keyword evidence="7" id="KW-0575">Peroxidase</keyword>
<keyword evidence="16" id="KW-0539">Nucleus</keyword>
<dbReference type="CDD" id="cd08154">
    <property type="entry name" value="catalase_clade_1"/>
    <property type="match status" value="1"/>
</dbReference>
<evidence type="ECO:0000256" key="11">
    <source>
        <dbReference type="ARBA" id="ARBA00023004"/>
    </source>
</evidence>
<dbReference type="GO" id="GO:0004096">
    <property type="term" value="F:catalase activity"/>
    <property type="evidence" value="ECO:0007669"/>
    <property type="project" value="UniProtKB-EC"/>
</dbReference>
<keyword evidence="17" id="KW-0376">Hydrogen peroxide</keyword>
<evidence type="ECO:0000256" key="15">
    <source>
        <dbReference type="ARBA" id="ARBA00023163"/>
    </source>
</evidence>
<keyword evidence="15" id="KW-0804">Transcription</keyword>
<dbReference type="Pfam" id="PF22922">
    <property type="entry name" value="GAF_NLP"/>
    <property type="match status" value="2"/>
</dbReference>
<dbReference type="InterPro" id="IPR055081">
    <property type="entry name" value="NLP1-9_GAF"/>
</dbReference>
<protein>
    <recommendedName>
        <fullName evidence="6">catalase</fullName>
        <ecNumber evidence="6">1.11.1.6</ecNumber>
    </recommendedName>
</protein>
<dbReference type="InterPro" id="IPR011614">
    <property type="entry name" value="Catalase_core"/>
</dbReference>
<evidence type="ECO:0000256" key="4">
    <source>
        <dbReference type="ARBA" id="ARBA00005329"/>
    </source>
</evidence>
<dbReference type="InterPro" id="IPR053793">
    <property type="entry name" value="PB1-like"/>
</dbReference>
<dbReference type="PROSITE" id="PS51745">
    <property type="entry name" value="PB1"/>
    <property type="match status" value="1"/>
</dbReference>
<dbReference type="PROSITE" id="PS51402">
    <property type="entry name" value="CATALASE_3"/>
    <property type="match status" value="1"/>
</dbReference>
<dbReference type="InterPro" id="IPR000270">
    <property type="entry name" value="PB1_dom"/>
</dbReference>
<dbReference type="GO" id="GO:0005777">
    <property type="term" value="C:peroxisome"/>
    <property type="evidence" value="ECO:0007669"/>
    <property type="project" value="UniProtKB-SubCell"/>
</dbReference>
<dbReference type="SMART" id="SM01060">
    <property type="entry name" value="Catalase"/>
    <property type="match status" value="1"/>
</dbReference>
<dbReference type="Pfam" id="PF00199">
    <property type="entry name" value="Catalase"/>
    <property type="match status" value="1"/>
</dbReference>
<name>A0AAV6N2Y8_9ROSI</name>
<evidence type="ECO:0000256" key="6">
    <source>
        <dbReference type="ARBA" id="ARBA00012314"/>
    </source>
</evidence>
<dbReference type="Proteomes" id="UP000685013">
    <property type="component" value="Chromosome 9"/>
</dbReference>
<organism evidence="22 23">
    <name type="scientific">Cucurbita argyrosperma subsp. sororia</name>
    <dbReference type="NCBI Taxonomy" id="37648"/>
    <lineage>
        <taxon>Eukaryota</taxon>
        <taxon>Viridiplantae</taxon>
        <taxon>Streptophyta</taxon>
        <taxon>Embryophyta</taxon>
        <taxon>Tracheophyta</taxon>
        <taxon>Spermatophyta</taxon>
        <taxon>Magnoliopsida</taxon>
        <taxon>eudicotyledons</taxon>
        <taxon>Gunneridae</taxon>
        <taxon>Pentapetalae</taxon>
        <taxon>rosids</taxon>
        <taxon>fabids</taxon>
        <taxon>Cucurbitales</taxon>
        <taxon>Cucurbitaceae</taxon>
        <taxon>Cucurbiteae</taxon>
        <taxon>Cucurbita</taxon>
    </lineage>
</organism>
<keyword evidence="14" id="KW-0576">Peroxisome</keyword>
<proteinExistence type="inferred from homology"/>
<evidence type="ECO:0000259" key="20">
    <source>
        <dbReference type="PROSITE" id="PS51519"/>
    </source>
</evidence>
<dbReference type="GO" id="GO:0003677">
    <property type="term" value="F:DNA binding"/>
    <property type="evidence" value="ECO:0007669"/>
    <property type="project" value="UniProtKB-KW"/>
</dbReference>
<evidence type="ECO:0000256" key="16">
    <source>
        <dbReference type="ARBA" id="ARBA00023242"/>
    </source>
</evidence>
<dbReference type="InterPro" id="IPR002226">
    <property type="entry name" value="Catalase_haem_BS"/>
</dbReference>
<evidence type="ECO:0000313" key="22">
    <source>
        <dbReference type="EMBL" id="KAG6591220.1"/>
    </source>
</evidence>
<dbReference type="EC" id="1.11.1.6" evidence="6"/>
<evidence type="ECO:0000313" key="23">
    <source>
        <dbReference type="Proteomes" id="UP000685013"/>
    </source>
</evidence>
<dbReference type="GO" id="GO:0005886">
    <property type="term" value="C:plasma membrane"/>
    <property type="evidence" value="ECO:0007669"/>
    <property type="project" value="TreeGrafter"/>
</dbReference>
<dbReference type="Pfam" id="PF00564">
    <property type="entry name" value="PB1"/>
    <property type="match status" value="1"/>
</dbReference>
<keyword evidence="10" id="KW-0560">Oxidoreductase</keyword>
<comment type="cofactor">
    <cofactor evidence="1">
        <name>heme</name>
        <dbReference type="ChEBI" id="CHEBI:30413"/>
    </cofactor>
</comment>
<dbReference type="Pfam" id="PF06628">
    <property type="entry name" value="Catalase-rel"/>
    <property type="match status" value="1"/>
</dbReference>
<keyword evidence="8" id="KW-0349">Heme</keyword>
<dbReference type="InterPro" id="IPR018028">
    <property type="entry name" value="Catalase"/>
</dbReference>
<evidence type="ECO:0000256" key="5">
    <source>
        <dbReference type="ARBA" id="ARBA00011726"/>
    </source>
</evidence>